<dbReference type="Pfam" id="PF04862">
    <property type="entry name" value="DUF642"/>
    <property type="match status" value="2"/>
</dbReference>
<evidence type="ECO:0000256" key="7">
    <source>
        <dbReference type="ARBA" id="ARBA00022884"/>
    </source>
</evidence>
<dbReference type="SUPFAM" id="SSF54928">
    <property type="entry name" value="RNA-binding domain, RBD"/>
    <property type="match status" value="1"/>
</dbReference>
<evidence type="ECO:0000313" key="15">
    <source>
        <dbReference type="EMBL" id="KAL2473750.1"/>
    </source>
</evidence>
<dbReference type="InterPro" id="IPR034878">
    <property type="entry name" value="La-rel_plant_RRM"/>
</dbReference>
<dbReference type="PROSITE" id="PS50961">
    <property type="entry name" value="HTH_LA"/>
    <property type="match status" value="1"/>
</dbReference>
<evidence type="ECO:0000259" key="13">
    <source>
        <dbReference type="PROSITE" id="PS50102"/>
    </source>
</evidence>
<dbReference type="GO" id="GO:0003723">
    <property type="term" value="F:RNA binding"/>
    <property type="evidence" value="ECO:0007669"/>
    <property type="project" value="UniProtKB-UniRule"/>
</dbReference>
<dbReference type="PRINTS" id="PR00302">
    <property type="entry name" value="LUPUSLA"/>
</dbReference>
<accession>A0ABD1QC19</accession>
<keyword evidence="6 12" id="KW-0732">Signal</keyword>
<dbReference type="InterPro" id="IPR012677">
    <property type="entry name" value="Nucleotide-bd_a/b_plait_sf"/>
</dbReference>
<comment type="caution">
    <text evidence="15">The sequence shown here is derived from an EMBL/GenBank/DDBJ whole genome shotgun (WGS) entry which is preliminary data.</text>
</comment>
<gene>
    <name evidence="15" type="ORF">Fot_49486</name>
</gene>
<dbReference type="InterPro" id="IPR000504">
    <property type="entry name" value="RRM_dom"/>
</dbReference>
<dbReference type="FunFam" id="2.60.120.260:FF:000091">
    <property type="entry name" value="DUF642 family protein"/>
    <property type="match status" value="1"/>
</dbReference>
<feature type="domain" description="RRM" evidence="13">
    <location>
        <begin position="580"/>
        <end position="670"/>
    </location>
</feature>
<dbReference type="InterPro" id="IPR035979">
    <property type="entry name" value="RBD_domain_sf"/>
</dbReference>
<dbReference type="Proteomes" id="UP001604277">
    <property type="component" value="Unassembled WGS sequence"/>
</dbReference>
<keyword evidence="5" id="KW-0964">Secreted</keyword>
<dbReference type="PROSITE" id="PS50102">
    <property type="entry name" value="RRM"/>
    <property type="match status" value="1"/>
</dbReference>
<name>A0ABD1QC19_9LAMI</name>
<feature type="region of interest" description="Disordered" evidence="11">
    <location>
        <begin position="672"/>
        <end position="790"/>
    </location>
</feature>
<feature type="compositionally biased region" description="Basic and acidic residues" evidence="11">
    <location>
        <begin position="721"/>
        <end position="730"/>
    </location>
</feature>
<dbReference type="AlphaFoldDB" id="A0ABD1QC19"/>
<dbReference type="InterPro" id="IPR036390">
    <property type="entry name" value="WH_DNA-bd_sf"/>
</dbReference>
<dbReference type="EMBL" id="JBFOLJ010000015">
    <property type="protein sequence ID" value="KAL2473750.1"/>
    <property type="molecule type" value="Genomic_DNA"/>
</dbReference>
<reference evidence="16" key="1">
    <citation type="submission" date="2024-07" db="EMBL/GenBank/DDBJ databases">
        <title>Two chromosome-level genome assemblies of Korean endemic species Abeliophyllum distichum and Forsythia ovata (Oleaceae).</title>
        <authorList>
            <person name="Jang H."/>
        </authorList>
    </citation>
    <scope>NUCLEOTIDE SEQUENCE [LARGE SCALE GENOMIC DNA]</scope>
</reference>
<protein>
    <submittedName>
        <fullName evidence="15">Uncharacterized protein</fullName>
    </submittedName>
</protein>
<feature type="chain" id="PRO_5044822201" evidence="12">
    <location>
        <begin position="26"/>
        <end position="790"/>
    </location>
</feature>
<dbReference type="FunFam" id="2.60.120.260:FF:000031">
    <property type="entry name" value="DUF642 family protein"/>
    <property type="match status" value="1"/>
</dbReference>
<evidence type="ECO:0000256" key="4">
    <source>
        <dbReference type="ARBA" id="ARBA00022512"/>
    </source>
</evidence>
<dbReference type="Gene3D" id="2.60.120.260">
    <property type="entry name" value="Galactose-binding domain-like"/>
    <property type="match status" value="2"/>
</dbReference>
<dbReference type="SUPFAM" id="SSF46785">
    <property type="entry name" value="Winged helix' DNA-binding domain"/>
    <property type="match status" value="1"/>
</dbReference>
<dbReference type="FunFam" id="1.10.10.10:FF:000158">
    <property type="entry name" value="La ribonucleoprotein domain family member 7"/>
    <property type="match status" value="1"/>
</dbReference>
<evidence type="ECO:0000256" key="3">
    <source>
        <dbReference type="ARBA" id="ARBA00004191"/>
    </source>
</evidence>
<dbReference type="InterPro" id="IPR006946">
    <property type="entry name" value="DGR2-like_dom"/>
</dbReference>
<evidence type="ECO:0000256" key="2">
    <source>
        <dbReference type="ARBA" id="ARBA00004123"/>
    </source>
</evidence>
<feature type="domain" description="HTH La-type RNA-binding" evidence="14">
    <location>
        <begin position="482"/>
        <end position="573"/>
    </location>
</feature>
<proteinExistence type="predicted"/>
<dbReference type="SMART" id="SM00360">
    <property type="entry name" value="RRM"/>
    <property type="match status" value="1"/>
</dbReference>
<dbReference type="InterPro" id="IPR036388">
    <property type="entry name" value="WH-like_DNA-bd_sf"/>
</dbReference>
<dbReference type="PANTHER" id="PTHR31265">
    <property type="entry name" value="OS02G0527500 PROTEIN-RELATED"/>
    <property type="match status" value="1"/>
</dbReference>
<keyword evidence="9" id="KW-0539">Nucleus</keyword>
<evidence type="ECO:0000256" key="12">
    <source>
        <dbReference type="SAM" id="SignalP"/>
    </source>
</evidence>
<dbReference type="CDD" id="cd12288">
    <property type="entry name" value="RRM_La_like_plant"/>
    <property type="match status" value="1"/>
</dbReference>
<evidence type="ECO:0000256" key="8">
    <source>
        <dbReference type="ARBA" id="ARBA00023180"/>
    </source>
</evidence>
<dbReference type="Gene3D" id="3.30.70.330">
    <property type="match status" value="1"/>
</dbReference>
<evidence type="ECO:0000256" key="11">
    <source>
        <dbReference type="SAM" id="MobiDB-lite"/>
    </source>
</evidence>
<evidence type="ECO:0000313" key="16">
    <source>
        <dbReference type="Proteomes" id="UP001604277"/>
    </source>
</evidence>
<dbReference type="Gene3D" id="1.10.10.10">
    <property type="entry name" value="Winged helix-like DNA-binding domain superfamily/Winged helix DNA-binding domain"/>
    <property type="match status" value="1"/>
</dbReference>
<organism evidence="15 16">
    <name type="scientific">Forsythia ovata</name>
    <dbReference type="NCBI Taxonomy" id="205694"/>
    <lineage>
        <taxon>Eukaryota</taxon>
        <taxon>Viridiplantae</taxon>
        <taxon>Streptophyta</taxon>
        <taxon>Embryophyta</taxon>
        <taxon>Tracheophyta</taxon>
        <taxon>Spermatophyta</taxon>
        <taxon>Magnoliopsida</taxon>
        <taxon>eudicotyledons</taxon>
        <taxon>Gunneridae</taxon>
        <taxon>Pentapetalae</taxon>
        <taxon>asterids</taxon>
        <taxon>lamiids</taxon>
        <taxon>Lamiales</taxon>
        <taxon>Oleaceae</taxon>
        <taxon>Forsythieae</taxon>
        <taxon>Forsythia</taxon>
    </lineage>
</organism>
<dbReference type="InterPro" id="IPR002344">
    <property type="entry name" value="Lupus_La"/>
</dbReference>
<keyword evidence="4" id="KW-0134">Cell wall</keyword>
<evidence type="ECO:0000256" key="9">
    <source>
        <dbReference type="ARBA" id="ARBA00023242"/>
    </source>
</evidence>
<sequence length="790" mass="87312">MVLSSTRCKWVPVFVLLLQTYSATALVEDGLLANGDFEAPPPGGFSPDAGFSEGGATIPSWKSNGTVELVESGQKQGGMILIVPQGAHAVRLGNDAEISQELAVEKGSFYSITFSAARTCAQLESLNVSVPPASQTIDLQTLYSVQGWDSYAWAFQAEEDNARVVFRNPGMEDDPTCGPIIDNVAIKKLFVPDKAKDNAVVNGDFEEGPWMFRNASLGVLLPTNLDEETSSLPGWIVESNRAVRYIDSYHFSVPGSKRAIELLSGKEGIISQMVETKPNKPYKLMFSLGHAGDSCKRPLAIMAFAGDQAQNIHYTPDSNSTFQTANVNFTAKAERTRVAFYSVYYNTRTDDMSSLCGPVVDDVRVEQSGSFKVIEITTAREKAGLTLLNGLILHKAIELPVIFKDTMPLEFDNCLDRYRALLEYERHKRLSGELELPVATLPEASVIDNEQFDSIHIITNTIAIVSRATHGTTLVSDLPQSSTLSDDLRNKIIKQVEYYFSDENLPNDKFLMKYVTKNAEGFVPVGVIASFRKMKNLTRDVSLIVEALRESEHLVVSSNGKKVKRLHPLPLAEVKDPMLCTVLVENLPEDHSVENLRRVFGEAGNIKHITIRDPHATRETKKCTIAEKLLSGKLHALVEYDSVEAAEKAVVTLNDEQDWRFGLRVKLLKKMSKPGQKKKIWRESEPEKSTNTQVSDPAAGNEENHYSSEHHDDSHDEEDGEQHLAKEKNGHKGRNRGRGRRQKHYGTNGHGHGTHASSHGIEPSKPPPGPRMPDGTRGFTLGRGRPLASN</sequence>
<dbReference type="Pfam" id="PF00076">
    <property type="entry name" value="RRM_1"/>
    <property type="match status" value="1"/>
</dbReference>
<feature type="compositionally biased region" description="Basic and acidic residues" evidence="11">
    <location>
        <begin position="702"/>
        <end position="714"/>
    </location>
</feature>
<evidence type="ECO:0000256" key="1">
    <source>
        <dbReference type="ARBA" id="ARBA00002339"/>
    </source>
</evidence>
<dbReference type="InterPro" id="IPR008979">
    <property type="entry name" value="Galactose-bd-like_sf"/>
</dbReference>
<evidence type="ECO:0000256" key="5">
    <source>
        <dbReference type="ARBA" id="ARBA00022525"/>
    </source>
</evidence>
<evidence type="ECO:0000256" key="10">
    <source>
        <dbReference type="PROSITE-ProRule" id="PRU00332"/>
    </source>
</evidence>
<dbReference type="SUPFAM" id="SSF49785">
    <property type="entry name" value="Galactose-binding domain-like"/>
    <property type="match status" value="1"/>
</dbReference>
<dbReference type="SMART" id="SM00715">
    <property type="entry name" value="LA"/>
    <property type="match status" value="1"/>
</dbReference>
<comment type="function">
    <text evidence="1">Transcriptional regulator.</text>
</comment>
<dbReference type="PANTHER" id="PTHR31265:SF1">
    <property type="entry name" value="OS01G0756600 PROTEIN"/>
    <property type="match status" value="1"/>
</dbReference>
<dbReference type="InterPro" id="IPR006630">
    <property type="entry name" value="La_HTH"/>
</dbReference>
<keyword evidence="8" id="KW-0325">Glycoprotein</keyword>
<evidence type="ECO:0000259" key="14">
    <source>
        <dbReference type="PROSITE" id="PS50961"/>
    </source>
</evidence>
<dbReference type="GO" id="GO:0005634">
    <property type="term" value="C:nucleus"/>
    <property type="evidence" value="ECO:0007669"/>
    <property type="project" value="UniProtKB-SubCell"/>
</dbReference>
<keyword evidence="16" id="KW-1185">Reference proteome</keyword>
<dbReference type="CDD" id="cd08033">
    <property type="entry name" value="LARP_6"/>
    <property type="match status" value="1"/>
</dbReference>
<dbReference type="Pfam" id="PF05383">
    <property type="entry name" value="La"/>
    <property type="match status" value="1"/>
</dbReference>
<keyword evidence="7 10" id="KW-0694">RNA-binding</keyword>
<feature type="compositionally biased region" description="Basic residues" evidence="11">
    <location>
        <begin position="731"/>
        <end position="744"/>
    </location>
</feature>
<dbReference type="InterPro" id="IPR052437">
    <property type="entry name" value="Pectin_Meth_Modulator"/>
</dbReference>
<comment type="subcellular location">
    <subcellularLocation>
        <location evidence="2">Nucleus</location>
    </subcellularLocation>
    <subcellularLocation>
        <location evidence="3">Secreted</location>
        <location evidence="3">Cell wall</location>
    </subcellularLocation>
</comment>
<evidence type="ECO:0000256" key="6">
    <source>
        <dbReference type="ARBA" id="ARBA00022729"/>
    </source>
</evidence>
<feature type="signal peptide" evidence="12">
    <location>
        <begin position="1"/>
        <end position="25"/>
    </location>
</feature>